<dbReference type="SMART" id="SM00283">
    <property type="entry name" value="MA"/>
    <property type="match status" value="1"/>
</dbReference>
<comment type="similarity">
    <text evidence="4">Belongs to the methyl-accepting chemotaxis (MCP) protein family.</text>
</comment>
<evidence type="ECO:0000259" key="10">
    <source>
        <dbReference type="PROSITE" id="PS50885"/>
    </source>
</evidence>
<reference evidence="11" key="2">
    <citation type="journal article" date="2022" name="Nat. Biotechnol.">
        <title>Carbon-negative production of acetone and isopropanol by gas fermentation at industrial pilot scale.</title>
        <authorList>
            <person name="Liew F.E."/>
            <person name="Nogle R."/>
            <person name="Abdalla T."/>
            <person name="Rasor B.J."/>
            <person name="Canter C."/>
            <person name="Jensen R.O."/>
            <person name="Wang L."/>
            <person name="Strutz J."/>
            <person name="Chirania P."/>
            <person name="De Tissera S."/>
            <person name="Mueller A.P."/>
            <person name="Ruan Z."/>
            <person name="Gao A."/>
            <person name="Tran L."/>
            <person name="Engle N.L."/>
            <person name="Bromley J.C."/>
            <person name="Daniell J."/>
            <person name="Conrado R."/>
            <person name="Tschaplinski T.J."/>
            <person name="Giannone R.J."/>
            <person name="Hettich R.L."/>
            <person name="Karim A.S."/>
            <person name="Simpson S.D."/>
            <person name="Brown S.D."/>
            <person name="Leang C."/>
            <person name="Jewett M.C."/>
            <person name="Kopke M."/>
        </authorList>
    </citation>
    <scope>NUCLEOTIDE SEQUENCE</scope>
    <source>
        <strain evidence="11">DJ015</strain>
    </source>
</reference>
<evidence type="ECO:0000256" key="2">
    <source>
        <dbReference type="ARBA" id="ARBA00022519"/>
    </source>
</evidence>
<keyword evidence="7" id="KW-0472">Membrane</keyword>
<comment type="caution">
    <text evidence="11">The sequence shown here is derived from an EMBL/GenBank/DDBJ whole genome shotgun (WGS) entry which is preliminary data.</text>
</comment>
<dbReference type="CDD" id="cd06225">
    <property type="entry name" value="HAMP"/>
    <property type="match status" value="1"/>
</dbReference>
<protein>
    <submittedName>
        <fullName evidence="11">Methyl-accepting chemotaxis protein</fullName>
    </submittedName>
</protein>
<evidence type="ECO:0000313" key="12">
    <source>
        <dbReference type="Proteomes" id="UP001194098"/>
    </source>
</evidence>
<dbReference type="InterPro" id="IPR004089">
    <property type="entry name" value="MCPsignal_dom"/>
</dbReference>
<dbReference type="Pfam" id="PF00672">
    <property type="entry name" value="HAMP"/>
    <property type="match status" value="1"/>
</dbReference>
<dbReference type="InterPro" id="IPR003660">
    <property type="entry name" value="HAMP_dom"/>
</dbReference>
<dbReference type="Proteomes" id="UP001194098">
    <property type="component" value="Unassembled WGS sequence"/>
</dbReference>
<evidence type="ECO:0000256" key="6">
    <source>
        <dbReference type="SAM" id="Coils"/>
    </source>
</evidence>
<reference evidence="11" key="1">
    <citation type="submission" date="2020-04" db="EMBL/GenBank/DDBJ databases">
        <authorList>
            <person name="Brown S."/>
        </authorList>
    </citation>
    <scope>NUCLEOTIDE SEQUENCE</scope>
    <source>
        <strain evidence="11">DJ015</strain>
    </source>
</reference>
<dbReference type="Pfam" id="PF00015">
    <property type="entry name" value="MCPsignal"/>
    <property type="match status" value="1"/>
</dbReference>
<keyword evidence="2" id="KW-0997">Cell inner membrane</keyword>
<feature type="coiled-coil region" evidence="6">
    <location>
        <begin position="310"/>
        <end position="376"/>
    </location>
</feature>
<evidence type="ECO:0000256" key="1">
    <source>
        <dbReference type="ARBA" id="ARBA00004429"/>
    </source>
</evidence>
<keyword evidence="3 5" id="KW-0807">Transducer</keyword>
<sequence length="569" mass="62751">MNAVKSVKTKLIISFLAVAILIGIVGVDGAMSLRTINNNSEKMYSNNLQSVKYNLSIKSNMFQIRSNILSLMHEKDKFKIDQSKNNIVSLVEDDNQYITYYEKLDNPQDEVSAYKEFKDNVVNYRNARNKIIQAVDLGDFNEAQNQFEVMQPIETQMLHSLDNVIQLNLNSADNSNTENNLIYVRSNITMSILTGIGLIIAIALGIFISKNISVSLGKMKEYAERLASYDFSTPIEFKRKDEFGQTGVALNKAQANVNKLIKRIMENSQDISASSEELSATAQELTSRVVNIDKAINDIASGMQESSAATEEISASVEEVNSNINELSEKASDGSNNANKSKERATTVQINSQNAIKQTKDLYSEKENKMVQVIENGKIVDNIKIMADTIGNISAQTNLLALNAAIEAARAGEHGKGFAVVAEEVKTLAEQSSDAVTSIQKTISKVQDAFNSSITTGIDILKFIDNEVNDQFNAYQETGTQYYNDSSFVSKMSEEIASMSEELTATIGQVSEVVQDMAATTQKSTEQIDTIKESMDEATKAIEQVSQTANSQADLAQTLSEMILKFKIQ</sequence>
<evidence type="ECO:0000256" key="7">
    <source>
        <dbReference type="SAM" id="Phobius"/>
    </source>
</evidence>
<dbReference type="PANTHER" id="PTHR32089">
    <property type="entry name" value="METHYL-ACCEPTING CHEMOTAXIS PROTEIN MCPB"/>
    <property type="match status" value="1"/>
</dbReference>
<evidence type="ECO:0000256" key="4">
    <source>
        <dbReference type="ARBA" id="ARBA00029447"/>
    </source>
</evidence>
<dbReference type="SMART" id="SM00304">
    <property type="entry name" value="HAMP"/>
    <property type="match status" value="1"/>
</dbReference>
<gene>
    <name evidence="11" type="ORF">HGI39_22915</name>
</gene>
<accession>A0AAW3WEV1</accession>
<feature type="transmembrane region" description="Helical" evidence="7">
    <location>
        <begin position="188"/>
        <end position="209"/>
    </location>
</feature>
<feature type="domain" description="Methyl-accepting transducer" evidence="8">
    <location>
        <begin position="274"/>
        <end position="532"/>
    </location>
</feature>
<keyword evidence="7" id="KW-0812">Transmembrane</keyword>
<dbReference type="PROSITE" id="PS50885">
    <property type="entry name" value="HAMP"/>
    <property type="match status" value="1"/>
</dbReference>
<dbReference type="PROSITE" id="PS50111">
    <property type="entry name" value="CHEMOTAXIS_TRANSDUC_2"/>
    <property type="match status" value="1"/>
</dbReference>
<dbReference type="PANTHER" id="PTHR32089:SF112">
    <property type="entry name" value="LYSOZYME-LIKE PROTEIN-RELATED"/>
    <property type="match status" value="1"/>
</dbReference>
<dbReference type="AlphaFoldDB" id="A0AAW3WEV1"/>
<organism evidence="11 12">
    <name type="scientific">Clostridium beijerinckii</name>
    <name type="common">Clostridium MP</name>
    <dbReference type="NCBI Taxonomy" id="1520"/>
    <lineage>
        <taxon>Bacteria</taxon>
        <taxon>Bacillati</taxon>
        <taxon>Bacillota</taxon>
        <taxon>Clostridia</taxon>
        <taxon>Eubacteriales</taxon>
        <taxon>Clostridiaceae</taxon>
        <taxon>Clostridium</taxon>
    </lineage>
</organism>
<evidence type="ECO:0000313" key="11">
    <source>
        <dbReference type="EMBL" id="MBC2477490.1"/>
    </source>
</evidence>
<name>A0AAW3WEV1_CLOBE</name>
<dbReference type="Gene3D" id="1.10.287.950">
    <property type="entry name" value="Methyl-accepting chemotaxis protein"/>
    <property type="match status" value="1"/>
</dbReference>
<dbReference type="SUPFAM" id="SSF58104">
    <property type="entry name" value="Methyl-accepting chemotaxis protein (MCP) signaling domain"/>
    <property type="match status" value="1"/>
</dbReference>
<dbReference type="PROSITE" id="PS50192">
    <property type="entry name" value="T_SNARE"/>
    <property type="match status" value="1"/>
</dbReference>
<evidence type="ECO:0000256" key="5">
    <source>
        <dbReference type="PROSITE-ProRule" id="PRU00284"/>
    </source>
</evidence>
<dbReference type="RefSeq" id="WP_171780309.1">
    <property type="nucleotide sequence ID" value="NZ_JABAGV010000097.1"/>
</dbReference>
<feature type="domain" description="HAMP" evidence="10">
    <location>
        <begin position="210"/>
        <end position="262"/>
    </location>
</feature>
<dbReference type="GO" id="GO:0007165">
    <property type="term" value="P:signal transduction"/>
    <property type="evidence" value="ECO:0007669"/>
    <property type="project" value="UniProtKB-KW"/>
</dbReference>
<evidence type="ECO:0000256" key="3">
    <source>
        <dbReference type="ARBA" id="ARBA00023224"/>
    </source>
</evidence>
<dbReference type="GO" id="GO:0005886">
    <property type="term" value="C:plasma membrane"/>
    <property type="evidence" value="ECO:0007669"/>
    <property type="project" value="UniProtKB-SubCell"/>
</dbReference>
<comment type="subcellular location">
    <subcellularLocation>
        <location evidence="1">Cell inner membrane</location>
        <topology evidence="1">Multi-pass membrane protein</topology>
    </subcellularLocation>
</comment>
<keyword evidence="2" id="KW-1003">Cell membrane</keyword>
<proteinExistence type="inferred from homology"/>
<feature type="domain" description="T-SNARE coiled-coil homology" evidence="9">
    <location>
        <begin position="490"/>
        <end position="552"/>
    </location>
</feature>
<keyword evidence="6" id="KW-0175">Coiled coil</keyword>
<dbReference type="InterPro" id="IPR024478">
    <property type="entry name" value="HlyB_4HB_MCP"/>
</dbReference>
<evidence type="ECO:0000259" key="9">
    <source>
        <dbReference type="PROSITE" id="PS50192"/>
    </source>
</evidence>
<dbReference type="InterPro" id="IPR000727">
    <property type="entry name" value="T_SNARE_dom"/>
</dbReference>
<dbReference type="EMBL" id="JABAGV010000097">
    <property type="protein sequence ID" value="MBC2477490.1"/>
    <property type="molecule type" value="Genomic_DNA"/>
</dbReference>
<dbReference type="Pfam" id="PF12729">
    <property type="entry name" value="4HB_MCP_1"/>
    <property type="match status" value="1"/>
</dbReference>
<keyword evidence="7" id="KW-1133">Transmembrane helix</keyword>
<evidence type="ECO:0000259" key="8">
    <source>
        <dbReference type="PROSITE" id="PS50111"/>
    </source>
</evidence>